<dbReference type="Pfam" id="PF00545">
    <property type="entry name" value="Ribonuclease"/>
    <property type="match status" value="1"/>
</dbReference>
<evidence type="ECO:0000256" key="2">
    <source>
        <dbReference type="ARBA" id="ARBA00022801"/>
    </source>
</evidence>
<dbReference type="SUPFAM" id="SSF53933">
    <property type="entry name" value="Microbial ribonucleases"/>
    <property type="match status" value="1"/>
</dbReference>
<name>A0A370B8Z7_9ACTN</name>
<dbReference type="EMBL" id="QQNA01000166">
    <property type="protein sequence ID" value="RDG36283.1"/>
    <property type="molecule type" value="Genomic_DNA"/>
</dbReference>
<accession>A0A370B8Z7</accession>
<keyword evidence="1" id="KW-0540">Nuclease</keyword>
<dbReference type="Gene3D" id="3.10.450.30">
    <property type="entry name" value="Microbial ribonucleases"/>
    <property type="match status" value="1"/>
</dbReference>
<proteinExistence type="predicted"/>
<reference evidence="4 5" key="1">
    <citation type="submission" date="2018-07" db="EMBL/GenBank/DDBJ databases">
        <title>Streptomyces species from bats.</title>
        <authorList>
            <person name="Dunlap C."/>
        </authorList>
    </citation>
    <scope>NUCLEOTIDE SEQUENCE [LARGE SCALE GENOMIC DNA]</scope>
    <source>
        <strain evidence="4 5">AC230</strain>
    </source>
</reference>
<feature type="signal peptide" evidence="3">
    <location>
        <begin position="1"/>
        <end position="29"/>
    </location>
</feature>
<dbReference type="InterPro" id="IPR016191">
    <property type="entry name" value="Ribonuclease/ribotoxin"/>
</dbReference>
<keyword evidence="3" id="KW-0732">Signal</keyword>
<dbReference type="GO" id="GO:0016787">
    <property type="term" value="F:hydrolase activity"/>
    <property type="evidence" value="ECO:0007669"/>
    <property type="project" value="UniProtKB-KW"/>
</dbReference>
<sequence>MTLFRKRYAAGAALLLAALAVPAASSATAGTPVRIPALRAADVIDPPLPVEAFPGQVKEACGIWQELDWPAANRPTDYPVVNTRFVIRGSNVYRNRSGDLPVDGGYREYDVNPREPGQHRDAERLVRDPDTRTVWYTGDHYDNFQEIASGCP</sequence>
<organism evidence="4 5">
    <name type="scientific">Streptomyces corynorhini</name>
    <dbReference type="NCBI Taxonomy" id="2282652"/>
    <lineage>
        <taxon>Bacteria</taxon>
        <taxon>Bacillati</taxon>
        <taxon>Actinomycetota</taxon>
        <taxon>Actinomycetes</taxon>
        <taxon>Kitasatosporales</taxon>
        <taxon>Streptomycetaceae</taxon>
        <taxon>Streptomyces</taxon>
    </lineage>
</organism>
<protein>
    <submittedName>
        <fullName evidence="4">Guanine-specific ribonuclease N1 and T1</fullName>
    </submittedName>
</protein>
<dbReference type="RefSeq" id="WP_114625342.1">
    <property type="nucleotide sequence ID" value="NZ_QQNA01000166.1"/>
</dbReference>
<evidence type="ECO:0000256" key="1">
    <source>
        <dbReference type="ARBA" id="ARBA00022722"/>
    </source>
</evidence>
<evidence type="ECO:0000256" key="3">
    <source>
        <dbReference type="SAM" id="SignalP"/>
    </source>
</evidence>
<evidence type="ECO:0000313" key="4">
    <source>
        <dbReference type="EMBL" id="RDG36283.1"/>
    </source>
</evidence>
<dbReference type="OrthoDB" id="4206279at2"/>
<dbReference type="InterPro" id="IPR000026">
    <property type="entry name" value="N1-like"/>
</dbReference>
<dbReference type="Proteomes" id="UP000253741">
    <property type="component" value="Unassembled WGS sequence"/>
</dbReference>
<keyword evidence="5" id="KW-1185">Reference proteome</keyword>
<dbReference type="GO" id="GO:0004521">
    <property type="term" value="F:RNA endonuclease activity"/>
    <property type="evidence" value="ECO:0007669"/>
    <property type="project" value="InterPro"/>
</dbReference>
<keyword evidence="2" id="KW-0378">Hydrolase</keyword>
<gene>
    <name evidence="4" type="ORF">DVH02_20780</name>
</gene>
<dbReference type="GO" id="GO:0003723">
    <property type="term" value="F:RNA binding"/>
    <property type="evidence" value="ECO:0007669"/>
    <property type="project" value="InterPro"/>
</dbReference>
<feature type="chain" id="PRO_5016678610" evidence="3">
    <location>
        <begin position="30"/>
        <end position="152"/>
    </location>
</feature>
<dbReference type="AlphaFoldDB" id="A0A370B8Z7"/>
<comment type="caution">
    <text evidence="4">The sequence shown here is derived from an EMBL/GenBank/DDBJ whole genome shotgun (WGS) entry which is preliminary data.</text>
</comment>
<evidence type="ECO:0000313" key="5">
    <source>
        <dbReference type="Proteomes" id="UP000253741"/>
    </source>
</evidence>